<reference evidence="1 2" key="1">
    <citation type="submission" date="2014-06" db="EMBL/GenBank/DDBJ databases">
        <authorList>
            <person name="Bishop-Lilly K.A."/>
            <person name="Broomall S.M."/>
            <person name="Chain P.S."/>
            <person name="Chertkov O."/>
            <person name="Coyne S.R."/>
            <person name="Daligault H.E."/>
            <person name="Davenport K.W."/>
            <person name="Erkkila T."/>
            <person name="Frey K.G."/>
            <person name="Gibbons H.S."/>
            <person name="Gu W."/>
            <person name="Jaissle J."/>
            <person name="Johnson S.L."/>
            <person name="Koroleva G.I."/>
            <person name="Ladner J.T."/>
            <person name="Lo C.-C."/>
            <person name="Minogue T.D."/>
            <person name="Munk C."/>
            <person name="Palacios G.F."/>
            <person name="Redden C.L."/>
            <person name="Rosenzweig C.N."/>
            <person name="Scholz M.B."/>
            <person name="Teshima H."/>
            <person name="Xu Y."/>
        </authorList>
    </citation>
    <scope>NUCLEOTIDE SEQUENCE [LARGE SCALE GENOMIC DNA]</scope>
    <source>
        <strain evidence="1 2">EO147</strain>
    </source>
</reference>
<organism evidence="1 2">
    <name type="scientific">Burkholderia oklahomensis</name>
    <dbReference type="NCBI Taxonomy" id="342113"/>
    <lineage>
        <taxon>Bacteria</taxon>
        <taxon>Pseudomonadati</taxon>
        <taxon>Pseudomonadota</taxon>
        <taxon>Betaproteobacteria</taxon>
        <taxon>Burkholderiales</taxon>
        <taxon>Burkholderiaceae</taxon>
        <taxon>Burkholderia</taxon>
        <taxon>pseudomallei group</taxon>
    </lineage>
</organism>
<name>A0AAI8BAF8_9BURK</name>
<evidence type="ECO:0000313" key="1">
    <source>
        <dbReference type="EMBL" id="AIO68444.1"/>
    </source>
</evidence>
<keyword evidence="2" id="KW-1185">Reference proteome</keyword>
<protein>
    <submittedName>
        <fullName evidence="1">Uncharacterized protein</fullName>
    </submittedName>
</protein>
<dbReference type="EMBL" id="CP008726">
    <property type="protein sequence ID" value="AIO68444.1"/>
    <property type="molecule type" value="Genomic_DNA"/>
</dbReference>
<dbReference type="AlphaFoldDB" id="A0AAI8BAF8"/>
<sequence>MHGSGLDIGPHCPNGSTQKCVMPLIAALSVAVGDLALKRLDGIQDSRRCDQCQSITCIRLDQTKQTASDCLNQFGHEETLSGTQLRTYEWPLYVPDAAVAPIAAIS</sequence>
<dbReference type="KEGG" id="bok:DM82_346"/>
<gene>
    <name evidence="1" type="ORF">DM82_346</name>
</gene>
<accession>A0AAI8BAF8</accession>
<evidence type="ECO:0000313" key="2">
    <source>
        <dbReference type="Proteomes" id="UP000029424"/>
    </source>
</evidence>
<dbReference type="Proteomes" id="UP000029424">
    <property type="component" value="Chromosome 1"/>
</dbReference>
<proteinExistence type="predicted"/>